<dbReference type="Proteomes" id="UP000305848">
    <property type="component" value="Unassembled WGS sequence"/>
</dbReference>
<gene>
    <name evidence="8" type="ORF">FC093_14305</name>
</gene>
<evidence type="ECO:0000256" key="4">
    <source>
        <dbReference type="ARBA" id="ARBA00022452"/>
    </source>
</evidence>
<keyword evidence="9" id="KW-1185">Reference proteome</keyword>
<dbReference type="PANTHER" id="PTHR30026:SF20">
    <property type="entry name" value="OUTER MEMBRANE PROTEIN TOLC"/>
    <property type="match status" value="1"/>
</dbReference>
<dbReference type="Gene3D" id="1.20.1600.10">
    <property type="entry name" value="Outer membrane efflux proteins (OEP)"/>
    <property type="match status" value="1"/>
</dbReference>
<dbReference type="EMBL" id="SZQL01000011">
    <property type="protein sequence ID" value="TKK67462.1"/>
    <property type="molecule type" value="Genomic_DNA"/>
</dbReference>
<protein>
    <submittedName>
        <fullName evidence="8">TolC family protein</fullName>
    </submittedName>
</protein>
<evidence type="ECO:0000256" key="7">
    <source>
        <dbReference type="ARBA" id="ARBA00023237"/>
    </source>
</evidence>
<evidence type="ECO:0000256" key="5">
    <source>
        <dbReference type="ARBA" id="ARBA00022692"/>
    </source>
</evidence>
<keyword evidence="3" id="KW-0813">Transport</keyword>
<dbReference type="SUPFAM" id="SSF56954">
    <property type="entry name" value="Outer membrane efflux proteins (OEP)"/>
    <property type="match status" value="1"/>
</dbReference>
<evidence type="ECO:0000313" key="9">
    <source>
        <dbReference type="Proteomes" id="UP000305848"/>
    </source>
</evidence>
<comment type="subcellular location">
    <subcellularLocation>
        <location evidence="1">Cell outer membrane</location>
    </subcellularLocation>
</comment>
<evidence type="ECO:0000256" key="1">
    <source>
        <dbReference type="ARBA" id="ARBA00004442"/>
    </source>
</evidence>
<keyword evidence="5" id="KW-0812">Transmembrane</keyword>
<evidence type="ECO:0000313" key="8">
    <source>
        <dbReference type="EMBL" id="TKK67462.1"/>
    </source>
</evidence>
<dbReference type="InterPro" id="IPR051906">
    <property type="entry name" value="TolC-like"/>
</dbReference>
<dbReference type="RefSeq" id="WP_137262479.1">
    <property type="nucleotide sequence ID" value="NZ_SZQL01000011.1"/>
</dbReference>
<evidence type="ECO:0000256" key="6">
    <source>
        <dbReference type="ARBA" id="ARBA00023136"/>
    </source>
</evidence>
<dbReference type="PANTHER" id="PTHR30026">
    <property type="entry name" value="OUTER MEMBRANE PROTEIN TOLC"/>
    <property type="match status" value="1"/>
</dbReference>
<dbReference type="GO" id="GO:0015288">
    <property type="term" value="F:porin activity"/>
    <property type="evidence" value="ECO:0007669"/>
    <property type="project" value="TreeGrafter"/>
</dbReference>
<accession>A0A4U3KYK5</accession>
<dbReference type="GO" id="GO:0015562">
    <property type="term" value="F:efflux transmembrane transporter activity"/>
    <property type="evidence" value="ECO:0007669"/>
    <property type="project" value="InterPro"/>
</dbReference>
<dbReference type="AlphaFoldDB" id="A0A4U3KYK5"/>
<evidence type="ECO:0000256" key="3">
    <source>
        <dbReference type="ARBA" id="ARBA00022448"/>
    </source>
</evidence>
<organism evidence="8 9">
    <name type="scientific">Ilyomonas limi</name>
    <dbReference type="NCBI Taxonomy" id="2575867"/>
    <lineage>
        <taxon>Bacteria</taxon>
        <taxon>Pseudomonadati</taxon>
        <taxon>Bacteroidota</taxon>
        <taxon>Chitinophagia</taxon>
        <taxon>Chitinophagales</taxon>
        <taxon>Chitinophagaceae</taxon>
        <taxon>Ilyomonas</taxon>
    </lineage>
</organism>
<dbReference type="InterPro" id="IPR003423">
    <property type="entry name" value="OMP_efflux"/>
</dbReference>
<reference evidence="8 9" key="1">
    <citation type="submission" date="2019-05" db="EMBL/GenBank/DDBJ databases">
        <title>Panacibacter sp. strain 17mud1-8 Genome sequencing and assembly.</title>
        <authorList>
            <person name="Chhetri G."/>
        </authorList>
    </citation>
    <scope>NUCLEOTIDE SEQUENCE [LARGE SCALE GENOMIC DNA]</scope>
    <source>
        <strain evidence="8 9">17mud1-8</strain>
    </source>
</reference>
<sequence length="488" mass="55645">MRQLQLIFFLLFQLLLCKGFSQKDNDTVQLSLQQIVQMAKNKSIASQQAITSRETRYWEWRTYRSNYKPQLSLEGILPGYNKTYLQVVQPNGTIEFQPIHNNNSSLNLSFSQSIAQTGGTIFGTSQLQRFDDFDRKNTLYNSMPYAIGYNQPIFQFNSLKWDKKIEPLKYSESKQAFTEDMEQIAVTASGYFFDLLLAQVNLKAAETNLTNTQKILAIANEKFDLGKISKNEILQLQLELLKSQKAVGIAKRDMEIATLNIKAYTGMQGNSKIELMVPEGEINMQLSTDKVLEEAYANRSDAIAFMRRIAEAKRDVAKAKANSGINASLTANLGFSKSAATVGKVYRSPQDQQLLQLQFDIPVLDWGRQKSRTKTAEANLKLTEYSVAQDKQNFTQEIITQVTLFQMMKDQVALSARADSIATEKYGIAKDRYVLGNLSITDLGIAFEEKDQAKRDYVAALRDLWSAYYELRYLSLYDFEKNQKIMYK</sequence>
<comment type="similarity">
    <text evidence="2">Belongs to the outer membrane factor (OMF) (TC 1.B.17) family.</text>
</comment>
<keyword evidence="4" id="KW-1134">Transmembrane beta strand</keyword>
<proteinExistence type="inferred from homology"/>
<evidence type="ECO:0000256" key="2">
    <source>
        <dbReference type="ARBA" id="ARBA00007613"/>
    </source>
</evidence>
<keyword evidence="7" id="KW-0998">Cell outer membrane</keyword>
<name>A0A4U3KYK5_9BACT</name>
<keyword evidence="6" id="KW-0472">Membrane</keyword>
<dbReference type="GO" id="GO:1990281">
    <property type="term" value="C:efflux pump complex"/>
    <property type="evidence" value="ECO:0007669"/>
    <property type="project" value="TreeGrafter"/>
</dbReference>
<dbReference type="GO" id="GO:0009279">
    <property type="term" value="C:cell outer membrane"/>
    <property type="evidence" value="ECO:0007669"/>
    <property type="project" value="UniProtKB-SubCell"/>
</dbReference>
<comment type="caution">
    <text evidence="8">The sequence shown here is derived from an EMBL/GenBank/DDBJ whole genome shotgun (WGS) entry which is preliminary data.</text>
</comment>
<dbReference type="OrthoDB" id="940457at2"/>
<dbReference type="Pfam" id="PF02321">
    <property type="entry name" value="OEP"/>
    <property type="match status" value="2"/>
</dbReference>